<name>A0ABY7HIM2_9BACT</name>
<dbReference type="EMBL" id="CP114040">
    <property type="protein sequence ID" value="WAS99164.1"/>
    <property type="molecule type" value="Genomic_DNA"/>
</dbReference>
<evidence type="ECO:0000313" key="3">
    <source>
        <dbReference type="Proteomes" id="UP001164459"/>
    </source>
</evidence>
<dbReference type="InterPro" id="IPR036249">
    <property type="entry name" value="Thioredoxin-like_sf"/>
</dbReference>
<gene>
    <name evidence="2" type="ORF">O0S08_23805</name>
</gene>
<feature type="domain" description="Glutaredoxin" evidence="1">
    <location>
        <begin position="153"/>
        <end position="216"/>
    </location>
</feature>
<proteinExistence type="predicted"/>
<evidence type="ECO:0000313" key="2">
    <source>
        <dbReference type="EMBL" id="WAS99164.1"/>
    </source>
</evidence>
<sequence>MTRRCASLLGLWILCSGGCEPEKPPAPAKQPAAAPATAEAGEAGAAVLPADAKDAILTYAGDRGQFKDTSKPTEVPEEARGLVRVTLLQGPQPPDGAVWAANLKTPEADGSWKLTTVPRAQFEELALGLGRSSAVELPPGLEAPVVAPREADVIVYKTEWCGVCKQVQSYLDKKGVKYVAKDIEKDSAAAGELRAKAKAKGVQTGSVPIIDVRGELMVGFNRARLEQLL</sequence>
<dbReference type="InterPro" id="IPR051548">
    <property type="entry name" value="Grx-like_ET"/>
</dbReference>
<dbReference type="Pfam" id="PF00462">
    <property type="entry name" value="Glutaredoxin"/>
    <property type="match status" value="1"/>
</dbReference>
<dbReference type="PANTHER" id="PTHR34386">
    <property type="entry name" value="GLUTAREDOXIN"/>
    <property type="match status" value="1"/>
</dbReference>
<reference evidence="2" key="1">
    <citation type="submission" date="2022-11" db="EMBL/GenBank/DDBJ databases">
        <title>Minimal conservation of predation-associated metabolite biosynthetic gene clusters underscores biosynthetic potential of Myxococcota including descriptions for ten novel species: Archangium lansinium sp. nov., Myxococcus landrumus sp. nov., Nannocystis bai.</title>
        <authorList>
            <person name="Ahearne A."/>
            <person name="Stevens C."/>
            <person name="Dowd S."/>
        </authorList>
    </citation>
    <scope>NUCLEOTIDE SEQUENCE</scope>
    <source>
        <strain evidence="2">Fl3</strain>
    </source>
</reference>
<dbReference type="PANTHER" id="PTHR34386:SF1">
    <property type="entry name" value="GLUTAREDOXIN-LIKE PROTEIN NRDH"/>
    <property type="match status" value="1"/>
</dbReference>
<dbReference type="PROSITE" id="PS51354">
    <property type="entry name" value="GLUTAREDOXIN_2"/>
    <property type="match status" value="1"/>
</dbReference>
<organism evidence="2 3">
    <name type="scientific">Nannocystis punicea</name>
    <dbReference type="NCBI Taxonomy" id="2995304"/>
    <lineage>
        <taxon>Bacteria</taxon>
        <taxon>Pseudomonadati</taxon>
        <taxon>Myxococcota</taxon>
        <taxon>Polyangia</taxon>
        <taxon>Nannocystales</taxon>
        <taxon>Nannocystaceae</taxon>
        <taxon>Nannocystis</taxon>
    </lineage>
</organism>
<dbReference type="Gene3D" id="3.40.30.10">
    <property type="entry name" value="Glutaredoxin"/>
    <property type="match status" value="1"/>
</dbReference>
<dbReference type="CDD" id="cd02976">
    <property type="entry name" value="NrdH"/>
    <property type="match status" value="1"/>
</dbReference>
<evidence type="ECO:0000259" key="1">
    <source>
        <dbReference type="Pfam" id="PF00462"/>
    </source>
</evidence>
<protein>
    <submittedName>
        <fullName evidence="2">Glutaredoxin family protein</fullName>
    </submittedName>
</protein>
<dbReference type="SUPFAM" id="SSF52833">
    <property type="entry name" value="Thioredoxin-like"/>
    <property type="match status" value="1"/>
</dbReference>
<dbReference type="Proteomes" id="UP001164459">
    <property type="component" value="Chromosome"/>
</dbReference>
<accession>A0ABY7HIM2</accession>
<dbReference type="InterPro" id="IPR002109">
    <property type="entry name" value="Glutaredoxin"/>
</dbReference>
<dbReference type="RefSeq" id="WP_269041525.1">
    <property type="nucleotide sequence ID" value="NZ_CP114040.1"/>
</dbReference>
<keyword evidence="3" id="KW-1185">Reference proteome</keyword>